<dbReference type="KEGG" id="ftj:FTUN_8308"/>
<dbReference type="InterPro" id="IPR001680">
    <property type="entry name" value="WD40_rpt"/>
</dbReference>
<comment type="similarity">
    <text evidence="1">Belongs to the sigma-70 factor family. ECF subfamily.</text>
</comment>
<dbReference type="Gene3D" id="2.130.10.10">
    <property type="entry name" value="YVTN repeat-like/Quinoprotein amine dehydrogenase"/>
    <property type="match status" value="2"/>
</dbReference>
<reference evidence="9" key="1">
    <citation type="submission" date="2020-05" db="EMBL/GenBank/DDBJ databases">
        <title>Frigoriglobus tundricola gen. nov., sp. nov., a psychrotolerant cellulolytic planctomycete of the family Gemmataceae with two divergent copies of 16S rRNA gene.</title>
        <authorList>
            <person name="Kulichevskaya I.S."/>
            <person name="Ivanova A.A."/>
            <person name="Naumoff D.G."/>
            <person name="Beletsky A.V."/>
            <person name="Rijpstra W.I.C."/>
            <person name="Sinninghe Damste J.S."/>
            <person name="Mardanov A.V."/>
            <person name="Ravin N.V."/>
            <person name="Dedysh S.N."/>
        </authorList>
    </citation>
    <scope>NUCLEOTIDE SEQUENCE [LARGE SCALE GENOMIC DNA]</scope>
    <source>
        <strain evidence="9">PL17</strain>
    </source>
</reference>
<evidence type="ECO:0000256" key="5">
    <source>
        <dbReference type="SAM" id="Phobius"/>
    </source>
</evidence>
<proteinExistence type="inferred from homology"/>
<dbReference type="AlphaFoldDB" id="A0A6M5Z3J6"/>
<dbReference type="InterPro" id="IPR039425">
    <property type="entry name" value="RNA_pol_sigma-70-like"/>
</dbReference>
<feature type="domain" description="RNA polymerase sigma factor 70 region 4 type 2" evidence="7">
    <location>
        <begin position="118"/>
        <end position="167"/>
    </location>
</feature>
<keyword evidence="5" id="KW-0812">Transmembrane</keyword>
<dbReference type="InterPro" id="IPR015943">
    <property type="entry name" value="WD40/YVTN_repeat-like_dom_sf"/>
</dbReference>
<evidence type="ECO:0000256" key="2">
    <source>
        <dbReference type="ARBA" id="ARBA00023015"/>
    </source>
</evidence>
<dbReference type="PANTHER" id="PTHR43133:SF51">
    <property type="entry name" value="RNA POLYMERASE SIGMA FACTOR"/>
    <property type="match status" value="1"/>
</dbReference>
<dbReference type="EMBL" id="CP053452">
    <property type="protein sequence ID" value="QJX00676.1"/>
    <property type="molecule type" value="Genomic_DNA"/>
</dbReference>
<dbReference type="InterPro" id="IPR007627">
    <property type="entry name" value="RNA_pol_sigma70_r2"/>
</dbReference>
<keyword evidence="4" id="KW-0804">Transcription</keyword>
<keyword evidence="2" id="KW-0805">Transcription regulation</keyword>
<dbReference type="SMART" id="SM00320">
    <property type="entry name" value="WD40"/>
    <property type="match status" value="3"/>
</dbReference>
<dbReference type="InterPro" id="IPR011044">
    <property type="entry name" value="Quino_amine_DH_bsu"/>
</dbReference>
<dbReference type="NCBIfam" id="TIGR02937">
    <property type="entry name" value="sigma70-ECF"/>
    <property type="match status" value="1"/>
</dbReference>
<accession>A0A6M5Z3J6</accession>
<feature type="transmembrane region" description="Helical" evidence="5">
    <location>
        <begin position="239"/>
        <end position="259"/>
    </location>
</feature>
<evidence type="ECO:0000313" key="8">
    <source>
        <dbReference type="EMBL" id="QJX00676.1"/>
    </source>
</evidence>
<dbReference type="SUPFAM" id="SSF88946">
    <property type="entry name" value="Sigma2 domain of RNA polymerase sigma factors"/>
    <property type="match status" value="1"/>
</dbReference>
<dbReference type="Pfam" id="PF08281">
    <property type="entry name" value="Sigma70_r4_2"/>
    <property type="match status" value="1"/>
</dbReference>
<dbReference type="Proteomes" id="UP000503447">
    <property type="component" value="Chromosome"/>
</dbReference>
<dbReference type="SUPFAM" id="SSF88659">
    <property type="entry name" value="Sigma3 and sigma4 domains of RNA polymerase sigma factors"/>
    <property type="match status" value="1"/>
</dbReference>
<keyword evidence="9" id="KW-1185">Reference proteome</keyword>
<dbReference type="InterPro" id="IPR013249">
    <property type="entry name" value="RNA_pol_sigma70_r4_t2"/>
</dbReference>
<evidence type="ECO:0000256" key="1">
    <source>
        <dbReference type="ARBA" id="ARBA00010641"/>
    </source>
</evidence>
<evidence type="ECO:0000256" key="4">
    <source>
        <dbReference type="ARBA" id="ARBA00023163"/>
    </source>
</evidence>
<sequence>MIYPPSPPRVAPDAELVRQFIAGNEAAFELLVWRYRGLVFDVCRRTLGHSHDAEDAAQAAFLVFAKKAESVRADHLAGWLARVAHRCALRVRGRRPAFAELPDVPAPPRPAVPLDGVLDAELDRLPEKYRRPIVLCYLHGLSYAEASEQLNCPTGTLCGWLTRGKELLRKRLARRGIEVPVGALAVYLSGLGRTASASHRLVRTITTAALNFVAGEPRPDPAAAIAHGVLQMMTLKRTAAFGLLGFFTTVVVAVAALLADDPRTADEPKVLAAEPEKPVAIERTIGKEPKYQGKPAYCLLVFDAGAKHRVWLVHDGDTLYVDKNGNGDLTDGGEQVAAKKQTADEEVDQVFEVGDVTVGGKTHKGLTVSTARLDRLVANNLLATIAPIEPTLKKDKAAVVYALQVESERPGVKGAGAGGRVQYRVGPFDANGVLRFAPTTAAAPVIHLGGRFELWSQFGEQILRPGRDSCLRMVVGAPGFGPGTLAFIPYDNTIPDDAHPVAEVTFPARPGEKPRTQAVPMNFRTCGYSIDARFTCGEETGSATVRFHFDAWKEGNVAPTTYRMAVQPPPKLTGPKAEPVSERLVATLPHPGPRAIPLARYSPDGKRLLVAGDMGSGVVQLWDVDGRKELLQIAGAKRVSSSKDPEPSFLAEEYALLSPDGKTLYVPTRGENVARVERGGKRADLIENLGRVRRWDLTTKKELDPYSPPTGWGNLMADLSPGGRFLYSIEHKDHLRDGDREARLVVWDTNTGERVALLKGHYGNVPVFLPGDRGIATTQLDKEGQVTVRVHSLPDGKEVVSKSHPCPEGRAARFVGASPDGKLLAVNLGGKKGETTTTLFLDAESLEETARWTAPANPTGFGYTPGRFAPNGKRFLAVDGENTLHIWDVAAKQVARTVKLDQSGWQSVVSGDGRWFATTWTPPDPNKFANQVQLDPESLPQPRAVLVDLNDPTAKPVTLVAPRGISWGMALRPDGKQLALGGSGGVHLFDLTTLGGK</sequence>
<dbReference type="GO" id="GO:0016987">
    <property type="term" value="F:sigma factor activity"/>
    <property type="evidence" value="ECO:0007669"/>
    <property type="project" value="UniProtKB-KW"/>
</dbReference>
<dbReference type="InterPro" id="IPR013324">
    <property type="entry name" value="RNA_pol_sigma_r3/r4-like"/>
</dbReference>
<evidence type="ECO:0000259" key="6">
    <source>
        <dbReference type="Pfam" id="PF04542"/>
    </source>
</evidence>
<dbReference type="GO" id="GO:0006352">
    <property type="term" value="P:DNA-templated transcription initiation"/>
    <property type="evidence" value="ECO:0007669"/>
    <property type="project" value="InterPro"/>
</dbReference>
<evidence type="ECO:0000256" key="3">
    <source>
        <dbReference type="ARBA" id="ARBA00023082"/>
    </source>
</evidence>
<keyword evidence="5" id="KW-1133">Transmembrane helix</keyword>
<dbReference type="GO" id="GO:0005829">
    <property type="term" value="C:cytosol"/>
    <property type="evidence" value="ECO:0007669"/>
    <property type="project" value="UniProtKB-ARBA"/>
</dbReference>
<dbReference type="CDD" id="cd06171">
    <property type="entry name" value="Sigma70_r4"/>
    <property type="match status" value="1"/>
</dbReference>
<dbReference type="PANTHER" id="PTHR43133">
    <property type="entry name" value="RNA POLYMERASE ECF-TYPE SIGMA FACTO"/>
    <property type="match status" value="1"/>
</dbReference>
<name>A0A6M5Z3J6_9BACT</name>
<evidence type="ECO:0000259" key="7">
    <source>
        <dbReference type="Pfam" id="PF08281"/>
    </source>
</evidence>
<gene>
    <name evidence="8" type="ORF">FTUN_8308</name>
</gene>
<keyword evidence="3" id="KW-0731">Sigma factor</keyword>
<dbReference type="GO" id="GO:0003677">
    <property type="term" value="F:DNA binding"/>
    <property type="evidence" value="ECO:0007669"/>
    <property type="project" value="InterPro"/>
</dbReference>
<dbReference type="Gene3D" id="1.10.10.10">
    <property type="entry name" value="Winged helix-like DNA-binding domain superfamily/Winged helix DNA-binding domain"/>
    <property type="match status" value="1"/>
</dbReference>
<dbReference type="InterPro" id="IPR036388">
    <property type="entry name" value="WH-like_DNA-bd_sf"/>
</dbReference>
<feature type="domain" description="RNA polymerase sigma-70 region 2" evidence="6">
    <location>
        <begin position="32"/>
        <end position="90"/>
    </location>
</feature>
<evidence type="ECO:0000313" key="9">
    <source>
        <dbReference type="Proteomes" id="UP000503447"/>
    </source>
</evidence>
<dbReference type="Pfam" id="PF04542">
    <property type="entry name" value="Sigma70_r2"/>
    <property type="match status" value="1"/>
</dbReference>
<organism evidence="8 9">
    <name type="scientific">Frigoriglobus tundricola</name>
    <dbReference type="NCBI Taxonomy" id="2774151"/>
    <lineage>
        <taxon>Bacteria</taxon>
        <taxon>Pseudomonadati</taxon>
        <taxon>Planctomycetota</taxon>
        <taxon>Planctomycetia</taxon>
        <taxon>Gemmatales</taxon>
        <taxon>Gemmataceae</taxon>
        <taxon>Frigoriglobus</taxon>
    </lineage>
</organism>
<dbReference type="InterPro" id="IPR014284">
    <property type="entry name" value="RNA_pol_sigma-70_dom"/>
</dbReference>
<dbReference type="InterPro" id="IPR013325">
    <property type="entry name" value="RNA_pol_sigma_r2"/>
</dbReference>
<keyword evidence="5" id="KW-0472">Membrane</keyword>
<protein>
    <recommendedName>
        <fullName evidence="10">ECF RNA polymerase sigma factor SigE</fullName>
    </recommendedName>
</protein>
<evidence type="ECO:0008006" key="10">
    <source>
        <dbReference type="Google" id="ProtNLM"/>
    </source>
</evidence>
<dbReference type="Gene3D" id="1.10.1740.10">
    <property type="match status" value="1"/>
</dbReference>
<dbReference type="SUPFAM" id="SSF50969">
    <property type="entry name" value="YVTN repeat-like/Quinoprotein amine dehydrogenase"/>
    <property type="match status" value="1"/>
</dbReference>